<dbReference type="RefSeq" id="WP_091728539.1">
    <property type="nucleotide sequence ID" value="NZ_FNQE01000010.1"/>
</dbReference>
<dbReference type="OrthoDB" id="9811532at2"/>
<dbReference type="Gene3D" id="3.10.290.10">
    <property type="entry name" value="RNA-binding S4 domain"/>
    <property type="match status" value="1"/>
</dbReference>
<dbReference type="CDD" id="cd00165">
    <property type="entry name" value="S4"/>
    <property type="match status" value="1"/>
</dbReference>
<accession>A0A1H3NL21</accession>
<reference evidence="2 3" key="1">
    <citation type="submission" date="2016-10" db="EMBL/GenBank/DDBJ databases">
        <authorList>
            <person name="de Groot N.N."/>
        </authorList>
    </citation>
    <scope>NUCLEOTIDE SEQUENCE [LARGE SCALE GENOMIC DNA]</scope>
    <source>
        <strain evidence="2 3">DSM 21650</strain>
    </source>
</reference>
<proteinExistence type="predicted"/>
<keyword evidence="1" id="KW-0694">RNA-binding</keyword>
<dbReference type="InterPro" id="IPR036986">
    <property type="entry name" value="S4_RNA-bd_sf"/>
</dbReference>
<dbReference type="PROSITE" id="PS50889">
    <property type="entry name" value="S4"/>
    <property type="match status" value="1"/>
</dbReference>
<name>A0A1H3NL21_9FIRM</name>
<evidence type="ECO:0000313" key="3">
    <source>
        <dbReference type="Proteomes" id="UP000198625"/>
    </source>
</evidence>
<dbReference type="EMBL" id="FNQE01000010">
    <property type="protein sequence ID" value="SDY89582.1"/>
    <property type="molecule type" value="Genomic_DNA"/>
</dbReference>
<dbReference type="AlphaFoldDB" id="A0A1H3NL21"/>
<keyword evidence="3" id="KW-1185">Reference proteome</keyword>
<evidence type="ECO:0000256" key="1">
    <source>
        <dbReference type="PROSITE-ProRule" id="PRU00182"/>
    </source>
</evidence>
<sequence length="69" mass="7695">MKEISLSTEFIKLDQLLKYIGIAETGGHSKFLIKNGEVKVNGQITTERGKKIRKGDMVEVSGEEIFIVV</sequence>
<dbReference type="SUPFAM" id="SSF55174">
    <property type="entry name" value="Alpha-L RNA-binding motif"/>
    <property type="match status" value="1"/>
</dbReference>
<evidence type="ECO:0000313" key="2">
    <source>
        <dbReference type="EMBL" id="SDY89582.1"/>
    </source>
</evidence>
<dbReference type="Pfam" id="PF13275">
    <property type="entry name" value="S4_2"/>
    <property type="match status" value="1"/>
</dbReference>
<gene>
    <name evidence="2" type="ORF">SAMN05660462_01182</name>
</gene>
<dbReference type="STRING" id="415015.SAMN05660462_01182"/>
<protein>
    <submittedName>
        <fullName evidence="2">Ribosome-associated protein</fullName>
    </submittedName>
</protein>
<dbReference type="Proteomes" id="UP000198625">
    <property type="component" value="Unassembled WGS sequence"/>
</dbReference>
<dbReference type="GO" id="GO:0003723">
    <property type="term" value="F:RNA binding"/>
    <property type="evidence" value="ECO:0007669"/>
    <property type="project" value="UniProtKB-KW"/>
</dbReference>
<organism evidence="2 3">
    <name type="scientific">Proteiniborus ethanoligenes</name>
    <dbReference type="NCBI Taxonomy" id="415015"/>
    <lineage>
        <taxon>Bacteria</taxon>
        <taxon>Bacillati</taxon>
        <taxon>Bacillota</taxon>
        <taxon>Clostridia</taxon>
        <taxon>Eubacteriales</taxon>
        <taxon>Proteiniborus</taxon>
    </lineage>
</organism>